<protein>
    <submittedName>
        <fullName evidence="1">Uncharacterized protein</fullName>
    </submittedName>
</protein>
<dbReference type="Proteomes" id="UP000187323">
    <property type="component" value="Unassembled WGS sequence"/>
</dbReference>
<gene>
    <name evidence="1" type="ORF">BSK47_03610</name>
</gene>
<comment type="caution">
    <text evidence="1">The sequence shown here is derived from an EMBL/GenBank/DDBJ whole genome shotgun (WGS) entry which is preliminary data.</text>
</comment>
<dbReference type="EMBL" id="MPTO01000003">
    <property type="protein sequence ID" value="OME23552.1"/>
    <property type="molecule type" value="Genomic_DNA"/>
</dbReference>
<evidence type="ECO:0000313" key="2">
    <source>
        <dbReference type="Proteomes" id="UP000187323"/>
    </source>
</evidence>
<dbReference type="RefSeq" id="WP_076133538.1">
    <property type="nucleotide sequence ID" value="NZ_MPTO01000003.1"/>
</dbReference>
<organism evidence="1 2">
    <name type="scientific">Paenibacillus odorifer</name>
    <dbReference type="NCBI Taxonomy" id="189426"/>
    <lineage>
        <taxon>Bacteria</taxon>
        <taxon>Bacillati</taxon>
        <taxon>Bacillota</taxon>
        <taxon>Bacilli</taxon>
        <taxon>Bacillales</taxon>
        <taxon>Paenibacillaceae</taxon>
        <taxon>Paenibacillus</taxon>
    </lineage>
</organism>
<reference evidence="1 2" key="1">
    <citation type="submission" date="2016-10" db="EMBL/GenBank/DDBJ databases">
        <title>Paenibacillus species isolates.</title>
        <authorList>
            <person name="Beno S.M."/>
        </authorList>
    </citation>
    <scope>NUCLEOTIDE SEQUENCE [LARGE SCALE GENOMIC DNA]</scope>
    <source>
        <strain evidence="1 2">FSL H7-0918</strain>
    </source>
</reference>
<dbReference type="SUPFAM" id="SSF54919">
    <property type="entry name" value="Nucleoside diphosphate kinase, NDK"/>
    <property type="match status" value="1"/>
</dbReference>
<sequence length="333" mass="38338">MTKDQLVHEIIQAIHCSSDHPSKQQILEYVLDERIDNFRNQFLIILKPECCDIKNGVNTVQILNKTFEIFEEMEIDIHSCFVFNGAYSQAYSTVEDQYSMLNNGARYGISSMFQHYKERITQEYPETCIMGAFEFLNQFKELFTIETLEQLAHEVGSAKVGNGTYLLHINVDGKKYGVINAFHPHQIKHFNRADSRIIVFDCLSNTDYERLAEDVVGFFKPENAKNGSLRSYLYNNKDSLNLKEVGTFYNGFHISPSPLEGMFGVLRYCNNENQIDLMVNNTNLGIKLKNIGLSDEQILGFKKNICCKENGKSQSIFDLFEGKNTEEIIEHLR</sequence>
<dbReference type="InterPro" id="IPR036850">
    <property type="entry name" value="NDK-like_dom_sf"/>
</dbReference>
<evidence type="ECO:0000313" key="1">
    <source>
        <dbReference type="EMBL" id="OME23552.1"/>
    </source>
</evidence>
<proteinExistence type="predicted"/>
<name>A0AB36JH76_9BACL</name>
<dbReference type="AlphaFoldDB" id="A0AB36JH76"/>
<accession>A0AB36JH76</accession>